<name>A0AAN7B0B8_9PEZI</name>
<evidence type="ECO:0000256" key="1">
    <source>
        <dbReference type="SAM" id="MobiDB-lite"/>
    </source>
</evidence>
<keyword evidence="3" id="KW-1185">Reference proteome</keyword>
<reference evidence="2" key="1">
    <citation type="journal article" date="2023" name="Mol. Phylogenet. Evol.">
        <title>Genome-scale phylogeny and comparative genomics of the fungal order Sordariales.</title>
        <authorList>
            <person name="Hensen N."/>
            <person name="Bonometti L."/>
            <person name="Westerberg I."/>
            <person name="Brannstrom I.O."/>
            <person name="Guillou S."/>
            <person name="Cros-Aarteil S."/>
            <person name="Calhoun S."/>
            <person name="Haridas S."/>
            <person name="Kuo A."/>
            <person name="Mondo S."/>
            <person name="Pangilinan J."/>
            <person name="Riley R."/>
            <person name="LaButti K."/>
            <person name="Andreopoulos B."/>
            <person name="Lipzen A."/>
            <person name="Chen C."/>
            <person name="Yan M."/>
            <person name="Daum C."/>
            <person name="Ng V."/>
            <person name="Clum A."/>
            <person name="Steindorff A."/>
            <person name="Ohm R.A."/>
            <person name="Martin F."/>
            <person name="Silar P."/>
            <person name="Natvig D.O."/>
            <person name="Lalanne C."/>
            <person name="Gautier V."/>
            <person name="Ament-Velasquez S.L."/>
            <person name="Kruys A."/>
            <person name="Hutchinson M.I."/>
            <person name="Powell A.J."/>
            <person name="Barry K."/>
            <person name="Miller A.N."/>
            <person name="Grigoriev I.V."/>
            <person name="Debuchy R."/>
            <person name="Gladieux P."/>
            <person name="Hiltunen Thoren M."/>
            <person name="Johannesson H."/>
        </authorList>
    </citation>
    <scope>NUCLEOTIDE SEQUENCE</scope>
    <source>
        <strain evidence="2">PSN293</strain>
    </source>
</reference>
<reference evidence="2" key="2">
    <citation type="submission" date="2023-05" db="EMBL/GenBank/DDBJ databases">
        <authorList>
            <consortium name="Lawrence Berkeley National Laboratory"/>
            <person name="Steindorff A."/>
            <person name="Hensen N."/>
            <person name="Bonometti L."/>
            <person name="Westerberg I."/>
            <person name="Brannstrom I.O."/>
            <person name="Guillou S."/>
            <person name="Cros-Aarteil S."/>
            <person name="Calhoun S."/>
            <person name="Haridas S."/>
            <person name="Kuo A."/>
            <person name="Mondo S."/>
            <person name="Pangilinan J."/>
            <person name="Riley R."/>
            <person name="Labutti K."/>
            <person name="Andreopoulos B."/>
            <person name="Lipzen A."/>
            <person name="Chen C."/>
            <person name="Yanf M."/>
            <person name="Daum C."/>
            <person name="Ng V."/>
            <person name="Clum A."/>
            <person name="Ohm R."/>
            <person name="Martin F."/>
            <person name="Silar P."/>
            <person name="Natvig D."/>
            <person name="Lalanne C."/>
            <person name="Gautier V."/>
            <person name="Ament-Velasquez S.L."/>
            <person name="Kruys A."/>
            <person name="Hutchinson M.I."/>
            <person name="Powell A.J."/>
            <person name="Barry K."/>
            <person name="Miller A.N."/>
            <person name="Grigoriev I.V."/>
            <person name="Debuchy R."/>
            <person name="Gladieux P."/>
            <person name="Thoren M.H."/>
            <person name="Johannesson H."/>
        </authorList>
    </citation>
    <scope>NUCLEOTIDE SEQUENCE</scope>
    <source>
        <strain evidence="2">PSN293</strain>
    </source>
</reference>
<accession>A0AAN7B0B8</accession>
<dbReference type="EMBL" id="MU858263">
    <property type="protein sequence ID" value="KAK4208011.1"/>
    <property type="molecule type" value="Genomic_DNA"/>
</dbReference>
<organism evidence="2 3">
    <name type="scientific">Rhypophila decipiens</name>
    <dbReference type="NCBI Taxonomy" id="261697"/>
    <lineage>
        <taxon>Eukaryota</taxon>
        <taxon>Fungi</taxon>
        <taxon>Dikarya</taxon>
        <taxon>Ascomycota</taxon>
        <taxon>Pezizomycotina</taxon>
        <taxon>Sordariomycetes</taxon>
        <taxon>Sordariomycetidae</taxon>
        <taxon>Sordariales</taxon>
        <taxon>Naviculisporaceae</taxon>
        <taxon>Rhypophila</taxon>
    </lineage>
</organism>
<evidence type="ECO:0000313" key="3">
    <source>
        <dbReference type="Proteomes" id="UP001301769"/>
    </source>
</evidence>
<feature type="compositionally biased region" description="Basic and acidic residues" evidence="1">
    <location>
        <begin position="224"/>
        <end position="234"/>
    </location>
</feature>
<comment type="caution">
    <text evidence="2">The sequence shown here is derived from an EMBL/GenBank/DDBJ whole genome shotgun (WGS) entry which is preliminary data.</text>
</comment>
<evidence type="ECO:0000313" key="2">
    <source>
        <dbReference type="EMBL" id="KAK4208011.1"/>
    </source>
</evidence>
<dbReference type="Proteomes" id="UP001301769">
    <property type="component" value="Unassembled WGS sequence"/>
</dbReference>
<sequence>MQSRWTQEVEISPSTAPLSSLLHLFFPLSNKVPEKQSLTSSPWLEQTPTSLTLLPRIGFVYSSRPRVLLNDQHDSQVLRGLVQVTGRTFLQRSDRARVDRVLVLVFDHLSSNPPADDVIGWLDNATWESETSPAIKASQVNDLHALWHAVRQFRRVADAAFNSDIITIAATVNPRSYFTSAVDFPSCFPGNTNLLTWGNTPSSEETKAPQEQPESQPADESVQDEAKGDETRAV</sequence>
<protein>
    <submittedName>
        <fullName evidence="2">Uncharacterized protein</fullName>
    </submittedName>
</protein>
<proteinExistence type="predicted"/>
<gene>
    <name evidence="2" type="ORF">QBC37DRAFT_405693</name>
</gene>
<feature type="region of interest" description="Disordered" evidence="1">
    <location>
        <begin position="195"/>
        <end position="234"/>
    </location>
</feature>
<dbReference type="AlphaFoldDB" id="A0AAN7B0B8"/>